<proteinExistence type="predicted"/>
<keyword evidence="2" id="KW-1185">Reference proteome</keyword>
<sequence>MIGPHPIWGLPGMVPVAHTGGPPAYPTRRECGICRRFRRAVAEAEEAAARESENKSEGAAFRAALYLNNAAGYRKAEADHLERVPHKGA</sequence>
<evidence type="ECO:0000313" key="2">
    <source>
        <dbReference type="Proteomes" id="UP001499895"/>
    </source>
</evidence>
<organism evidence="1 2">
    <name type="scientific">Streptomyces stramineus</name>
    <dbReference type="NCBI Taxonomy" id="173861"/>
    <lineage>
        <taxon>Bacteria</taxon>
        <taxon>Bacillati</taxon>
        <taxon>Actinomycetota</taxon>
        <taxon>Actinomycetes</taxon>
        <taxon>Kitasatosporales</taxon>
        <taxon>Streptomycetaceae</taxon>
        <taxon>Streptomyces</taxon>
    </lineage>
</organism>
<name>A0ABN1AL09_9ACTN</name>
<accession>A0ABN1AL09</accession>
<dbReference type="EMBL" id="BAAAHB010000061">
    <property type="protein sequence ID" value="GAA0479204.1"/>
    <property type="molecule type" value="Genomic_DNA"/>
</dbReference>
<evidence type="ECO:0000313" key="1">
    <source>
        <dbReference type="EMBL" id="GAA0479204.1"/>
    </source>
</evidence>
<reference evidence="1 2" key="1">
    <citation type="journal article" date="2019" name="Int. J. Syst. Evol. Microbiol.">
        <title>The Global Catalogue of Microorganisms (GCM) 10K type strain sequencing project: providing services to taxonomists for standard genome sequencing and annotation.</title>
        <authorList>
            <consortium name="The Broad Institute Genomics Platform"/>
            <consortium name="The Broad Institute Genome Sequencing Center for Infectious Disease"/>
            <person name="Wu L."/>
            <person name="Ma J."/>
        </authorList>
    </citation>
    <scope>NUCLEOTIDE SEQUENCE [LARGE SCALE GENOMIC DNA]</scope>
    <source>
        <strain evidence="1 2">JCM 10649</strain>
    </source>
</reference>
<dbReference type="RefSeq" id="WP_344093946.1">
    <property type="nucleotide sequence ID" value="NZ_BAAAHB010000061.1"/>
</dbReference>
<dbReference type="Proteomes" id="UP001499895">
    <property type="component" value="Unassembled WGS sequence"/>
</dbReference>
<comment type="caution">
    <text evidence="1">The sequence shown here is derived from an EMBL/GenBank/DDBJ whole genome shotgun (WGS) entry which is preliminary data.</text>
</comment>
<gene>
    <name evidence="1" type="ORF">GCM10009544_46410</name>
</gene>
<protein>
    <submittedName>
        <fullName evidence="1">Uncharacterized protein</fullName>
    </submittedName>
</protein>